<dbReference type="OrthoDB" id="5347061at2759"/>
<organism evidence="2 3">
    <name type="scientific">Fusarium albosuccineum</name>
    <dbReference type="NCBI Taxonomy" id="1237068"/>
    <lineage>
        <taxon>Eukaryota</taxon>
        <taxon>Fungi</taxon>
        <taxon>Dikarya</taxon>
        <taxon>Ascomycota</taxon>
        <taxon>Pezizomycotina</taxon>
        <taxon>Sordariomycetes</taxon>
        <taxon>Hypocreomycetidae</taxon>
        <taxon>Hypocreales</taxon>
        <taxon>Nectriaceae</taxon>
        <taxon>Fusarium</taxon>
        <taxon>Fusarium decemcellulare species complex</taxon>
    </lineage>
</organism>
<proteinExistence type="predicted"/>
<keyword evidence="3" id="KW-1185">Reference proteome</keyword>
<dbReference type="InterPro" id="IPR010730">
    <property type="entry name" value="HET"/>
</dbReference>
<name>A0A8H4LKZ2_9HYPO</name>
<reference evidence="2 3" key="1">
    <citation type="submission" date="2020-01" db="EMBL/GenBank/DDBJ databases">
        <title>Identification and distribution of gene clusters putatively required for synthesis of sphingolipid metabolism inhibitors in phylogenetically diverse species of the filamentous fungus Fusarium.</title>
        <authorList>
            <person name="Kim H.-S."/>
            <person name="Busman M."/>
            <person name="Brown D.W."/>
            <person name="Divon H."/>
            <person name="Uhlig S."/>
            <person name="Proctor R.H."/>
        </authorList>
    </citation>
    <scope>NUCLEOTIDE SEQUENCE [LARGE SCALE GENOMIC DNA]</scope>
    <source>
        <strain evidence="2 3">NRRL 20459</strain>
    </source>
</reference>
<dbReference type="EMBL" id="JAADYS010000434">
    <property type="protein sequence ID" value="KAF4469774.1"/>
    <property type="molecule type" value="Genomic_DNA"/>
</dbReference>
<dbReference type="Proteomes" id="UP000554235">
    <property type="component" value="Unassembled WGS sequence"/>
</dbReference>
<accession>A0A8H4LKZ2</accession>
<gene>
    <name evidence="2" type="ORF">FALBO_3328</name>
</gene>
<evidence type="ECO:0000313" key="2">
    <source>
        <dbReference type="EMBL" id="KAF4469774.1"/>
    </source>
</evidence>
<dbReference type="PANTHER" id="PTHR33112">
    <property type="entry name" value="DOMAIN PROTEIN, PUTATIVE-RELATED"/>
    <property type="match status" value="1"/>
</dbReference>
<evidence type="ECO:0000259" key="1">
    <source>
        <dbReference type="Pfam" id="PF06985"/>
    </source>
</evidence>
<dbReference type="Pfam" id="PF06985">
    <property type="entry name" value="HET"/>
    <property type="match status" value="1"/>
</dbReference>
<feature type="domain" description="Heterokaryon incompatibility" evidence="1">
    <location>
        <begin position="57"/>
        <end position="205"/>
    </location>
</feature>
<dbReference type="AlphaFoldDB" id="A0A8H4LKZ2"/>
<comment type="caution">
    <text evidence="2">The sequence shown here is derived from an EMBL/GenBank/DDBJ whole genome shotgun (WGS) entry which is preliminary data.</text>
</comment>
<evidence type="ECO:0000313" key="3">
    <source>
        <dbReference type="Proteomes" id="UP000554235"/>
    </source>
</evidence>
<sequence length="542" mass="61422">MDKSLAMLAANWLEECTRKHDLCRPVDPAFRPTRLIQILGADKVKLILPAEEHSGPYVAFSHCWGGVEALKLRRHDLSRFRTGLGINELPASYQEAISICPSMNLYFIWIDSLCIIQDSDEDWEREAVNMKLVYGNASLNLCAATGSNCLEKSFTSREPFLFKPLELVSSWSNQEPQNFLLTFTDMFQEDVSESPLHARAWVYQEYYLSKRSLILGRGQMWWHCSEVLACEGHPNGMSDGLGTWQSGASSLKHNSDQEPLRNSGHISPYCSASGWVHRVKQYARTCLTKETDRAIAFSGVAQAFGESHNITEKYLAGLWRCHLLRDICWGVRFRCITRRRVGYRAPSWSWISLDGPFDLCPDIEQGPSVAFLERVWAHYGHQEKGIIALSKGGGLEVCGHLMGPRRVGAKGEPSYFEISADQPCGNIPDSREPWHKVLWDEHDSAEEPMVSYLDKLNLRCRGKPLVDGGCRETLRLKDAEGSFFYLPIHESGLVLYGLVLYQPTHQSGIFHRVGKWESNACLDKSDISSLRVVYPRQIVYII</sequence>
<dbReference type="PANTHER" id="PTHR33112:SF16">
    <property type="entry name" value="HETEROKARYON INCOMPATIBILITY DOMAIN-CONTAINING PROTEIN"/>
    <property type="match status" value="1"/>
</dbReference>
<protein>
    <recommendedName>
        <fullName evidence="1">Heterokaryon incompatibility domain-containing protein</fullName>
    </recommendedName>
</protein>